<keyword evidence="6" id="KW-1185">Reference proteome</keyword>
<evidence type="ECO:0000313" key="5">
    <source>
        <dbReference type="EMBL" id="GLQ92483.1"/>
    </source>
</evidence>
<dbReference type="EMBL" id="BSOB01000010">
    <property type="protein sequence ID" value="GLQ92483.1"/>
    <property type="molecule type" value="Genomic_DNA"/>
</dbReference>
<dbReference type="Gene3D" id="2.60.120.620">
    <property type="entry name" value="q2cbj1_9rhob like domain"/>
    <property type="match status" value="1"/>
</dbReference>
<sequence length="310" mass="35382">MQVQAVAETAIINPVVLAKVSEYSREFATAAPFPHVVIDDFLEPTFAHALLDAFPAFERGNFIGDSGEPGGKSTLAKVRNLGQAYQQLDDAIQSPAFLDTIGRITSVDGLIYDPWYLGGGTHENRNGMALDPHVDFNYHPSERWHRRLNLIVYLNPAWEDAWGGHLELFRDPHADGRPSRTVSPVFNRCVIFETSERSWHGFDAIRLPEQHASMTRRSVALYFYSKDRPAEETASRHTTFYVNRQLPERFTDGHTLTRSDVAEIKQLLEQRDAHIRMLYTDNTGLREAQDRGLTGHLLYLAKRAYVRFRR</sequence>
<dbReference type="InterPro" id="IPR006620">
    <property type="entry name" value="Pro_4_hyd_alph"/>
</dbReference>
<dbReference type="PANTHER" id="PTHR12117:SF0">
    <property type="entry name" value="PROLYL 3-HYDROXYLASE OGFOD1"/>
    <property type="match status" value="1"/>
</dbReference>
<organism evidence="5 6">
    <name type="scientific">Dyella acidisoli</name>
    <dbReference type="NCBI Taxonomy" id="1867834"/>
    <lineage>
        <taxon>Bacteria</taxon>
        <taxon>Pseudomonadati</taxon>
        <taxon>Pseudomonadota</taxon>
        <taxon>Gammaproteobacteria</taxon>
        <taxon>Lysobacterales</taxon>
        <taxon>Rhodanobacteraceae</taxon>
        <taxon>Dyella</taxon>
    </lineage>
</organism>
<proteinExistence type="predicted"/>
<evidence type="ECO:0000259" key="4">
    <source>
        <dbReference type="SMART" id="SM00702"/>
    </source>
</evidence>
<protein>
    <recommendedName>
        <fullName evidence="4">Prolyl 4-hydroxylase alpha subunit domain-containing protein</fullName>
    </recommendedName>
</protein>
<dbReference type="RefSeq" id="WP_284320211.1">
    <property type="nucleotide sequence ID" value="NZ_BSOB01000010.1"/>
</dbReference>
<dbReference type="Proteomes" id="UP001156670">
    <property type="component" value="Unassembled WGS sequence"/>
</dbReference>
<comment type="cofactor">
    <cofactor evidence="1">
        <name>L-ascorbate</name>
        <dbReference type="ChEBI" id="CHEBI:38290"/>
    </cofactor>
</comment>
<keyword evidence="2" id="KW-0223">Dioxygenase</keyword>
<dbReference type="PANTHER" id="PTHR12117">
    <property type="entry name" value="HISTONE ACETYLTRANSFERASE COMPLEX"/>
    <property type="match status" value="1"/>
</dbReference>
<gene>
    <name evidence="5" type="ORF">GCM10007901_14340</name>
</gene>
<dbReference type="Pfam" id="PF13640">
    <property type="entry name" value="2OG-FeII_Oxy_3"/>
    <property type="match status" value="1"/>
</dbReference>
<evidence type="ECO:0000313" key="6">
    <source>
        <dbReference type="Proteomes" id="UP001156670"/>
    </source>
</evidence>
<reference evidence="6" key="1">
    <citation type="journal article" date="2019" name="Int. J. Syst. Evol. Microbiol.">
        <title>The Global Catalogue of Microorganisms (GCM) 10K type strain sequencing project: providing services to taxonomists for standard genome sequencing and annotation.</title>
        <authorList>
            <consortium name="The Broad Institute Genomics Platform"/>
            <consortium name="The Broad Institute Genome Sequencing Center for Infectious Disease"/>
            <person name="Wu L."/>
            <person name="Ma J."/>
        </authorList>
    </citation>
    <scope>NUCLEOTIDE SEQUENCE [LARGE SCALE GENOMIC DNA]</scope>
    <source>
        <strain evidence="6">NBRC 111980</strain>
    </source>
</reference>
<comment type="caution">
    <text evidence="5">The sequence shown here is derived from an EMBL/GenBank/DDBJ whole genome shotgun (WGS) entry which is preliminary data.</text>
</comment>
<evidence type="ECO:0000256" key="2">
    <source>
        <dbReference type="ARBA" id="ARBA00022964"/>
    </source>
</evidence>
<dbReference type="InterPro" id="IPR044862">
    <property type="entry name" value="Pro_4_hyd_alph_FE2OG_OXY"/>
</dbReference>
<evidence type="ECO:0000256" key="3">
    <source>
        <dbReference type="ARBA" id="ARBA00023002"/>
    </source>
</evidence>
<accession>A0ABQ5XN34</accession>
<evidence type="ECO:0000256" key="1">
    <source>
        <dbReference type="ARBA" id="ARBA00001961"/>
    </source>
</evidence>
<name>A0ABQ5XN34_9GAMM</name>
<dbReference type="InterPro" id="IPR051842">
    <property type="entry name" value="uS12_prolyl_hydroxylase"/>
</dbReference>
<keyword evidence="3" id="KW-0560">Oxidoreductase</keyword>
<feature type="domain" description="Prolyl 4-hydroxylase alpha subunit" evidence="4">
    <location>
        <begin position="33"/>
        <end position="224"/>
    </location>
</feature>
<dbReference type="SMART" id="SM00702">
    <property type="entry name" value="P4Hc"/>
    <property type="match status" value="1"/>
</dbReference>